<evidence type="ECO:0000256" key="4">
    <source>
        <dbReference type="ARBA" id="ARBA00022927"/>
    </source>
</evidence>
<gene>
    <name evidence="10" type="ORF">ASPCAL05458</name>
</gene>
<evidence type="ECO:0000256" key="7">
    <source>
        <dbReference type="ARBA" id="ARBA00023186"/>
    </source>
</evidence>
<dbReference type="Pfam" id="PF02953">
    <property type="entry name" value="zf-Tim10_DDP"/>
    <property type="match status" value="1"/>
</dbReference>
<dbReference type="SUPFAM" id="SSF144122">
    <property type="entry name" value="Tim10-like"/>
    <property type="match status" value="1"/>
</dbReference>
<evidence type="ECO:0000256" key="1">
    <source>
        <dbReference type="ARBA" id="ARBA00004137"/>
    </source>
</evidence>
<protein>
    <recommendedName>
        <fullName evidence="8">Mitochondrial import inner membrane translocase subunit</fullName>
    </recommendedName>
</protein>
<evidence type="ECO:0000256" key="8">
    <source>
        <dbReference type="RuleBase" id="RU367043"/>
    </source>
</evidence>
<dbReference type="OrthoDB" id="344165at2759"/>
<name>A0A0U5G1J2_ASPCI</name>
<keyword evidence="8" id="KW-0813">Transport</keyword>
<comment type="function">
    <text evidence="8">Mitochondrial intermembrane chaperone that participates in the import and insertion of some multi-pass transmembrane proteins into the mitochondrial inner membrane. Also required for the transfer of beta-barrel precursors from the TOM complex to the sorting and assembly machinery (SAM complex) of the outer membrane. Acts as a chaperone-like protein that protects the hydrophobic precursors from aggregation and guide them through the mitochondrial intermembrane space.</text>
</comment>
<dbReference type="GO" id="GO:0005743">
    <property type="term" value="C:mitochondrial inner membrane"/>
    <property type="evidence" value="ECO:0007669"/>
    <property type="project" value="UniProtKB-SubCell"/>
</dbReference>
<keyword evidence="5 8" id="KW-0811">Translocation</keyword>
<dbReference type="OMA" id="NEICWDK"/>
<reference evidence="11" key="1">
    <citation type="journal article" date="2016" name="Genome Announc.">
        <title>Draft genome sequences of fungus Aspergillus calidoustus.</title>
        <authorList>
            <person name="Horn F."/>
            <person name="Linde J."/>
            <person name="Mattern D.J."/>
            <person name="Walther G."/>
            <person name="Guthke R."/>
            <person name="Scherlach K."/>
            <person name="Martin K."/>
            <person name="Brakhage A.A."/>
            <person name="Petzke L."/>
            <person name="Valiante V."/>
        </authorList>
    </citation>
    <scope>NUCLEOTIDE SEQUENCE [LARGE SCALE GENOMIC DNA]</scope>
    <source>
        <strain evidence="11">SF006504</strain>
    </source>
</reference>
<keyword evidence="6 8" id="KW-1015">Disulfide bond</keyword>
<comment type="similarity">
    <text evidence="2 8">Belongs to the small Tim family.</text>
</comment>
<comment type="subunit">
    <text evidence="8">Heterohexamer.</text>
</comment>
<dbReference type="InterPro" id="IPR004217">
    <property type="entry name" value="Tim10-like"/>
</dbReference>
<evidence type="ECO:0000256" key="6">
    <source>
        <dbReference type="ARBA" id="ARBA00023157"/>
    </source>
</evidence>
<keyword evidence="3 8" id="KW-0999">Mitochondrion inner membrane</keyword>
<evidence type="ECO:0000313" key="11">
    <source>
        <dbReference type="Proteomes" id="UP000054771"/>
    </source>
</evidence>
<keyword evidence="7 8" id="KW-0143">Chaperone</keyword>
<keyword evidence="4 8" id="KW-0653">Protein transport</keyword>
<evidence type="ECO:0000259" key="9">
    <source>
        <dbReference type="Pfam" id="PF02953"/>
    </source>
</evidence>
<dbReference type="Proteomes" id="UP000054771">
    <property type="component" value="Unassembled WGS sequence"/>
</dbReference>
<evidence type="ECO:0000256" key="5">
    <source>
        <dbReference type="ARBA" id="ARBA00023010"/>
    </source>
</evidence>
<dbReference type="GO" id="GO:0015031">
    <property type="term" value="P:protein transport"/>
    <property type="evidence" value="ECO:0007669"/>
    <property type="project" value="UniProtKB-KW"/>
</dbReference>
<keyword evidence="11" id="KW-1185">Reference proteome</keyword>
<comment type="domain">
    <text evidence="8">The twin CX3C motif contains 4 conserved Cys residues that form 2 disulfide bonds in the mitochondrial intermembrane space.</text>
</comment>
<accession>A0A0U5G1J2</accession>
<evidence type="ECO:0000256" key="2">
    <source>
        <dbReference type="ARBA" id="ARBA00006720"/>
    </source>
</evidence>
<evidence type="ECO:0000313" key="10">
    <source>
        <dbReference type="EMBL" id="CEL04328.1"/>
    </source>
</evidence>
<dbReference type="STRING" id="454130.A0A0U5G1J2"/>
<evidence type="ECO:0000256" key="3">
    <source>
        <dbReference type="ARBA" id="ARBA00022792"/>
    </source>
</evidence>
<dbReference type="InterPro" id="IPR035427">
    <property type="entry name" value="Tim10-like_dom_sf"/>
</dbReference>
<dbReference type="EMBL" id="CDMC01000004">
    <property type="protein sequence ID" value="CEL04328.1"/>
    <property type="molecule type" value="Genomic_DNA"/>
</dbReference>
<organism evidence="10 11">
    <name type="scientific">Aspergillus calidoustus</name>
    <dbReference type="NCBI Taxonomy" id="454130"/>
    <lineage>
        <taxon>Eukaryota</taxon>
        <taxon>Fungi</taxon>
        <taxon>Dikarya</taxon>
        <taxon>Ascomycota</taxon>
        <taxon>Pezizomycotina</taxon>
        <taxon>Eurotiomycetes</taxon>
        <taxon>Eurotiomycetidae</taxon>
        <taxon>Eurotiales</taxon>
        <taxon>Aspergillaceae</taxon>
        <taxon>Aspergillus</taxon>
        <taxon>Aspergillus subgen. Nidulantes</taxon>
    </lineage>
</organism>
<dbReference type="Gene3D" id="1.10.287.810">
    <property type="entry name" value="Mitochondrial import inner membrane translocase subunit tim13 like domains"/>
    <property type="match status" value="1"/>
</dbReference>
<feature type="domain" description="Tim10-like" evidence="9">
    <location>
        <begin position="20"/>
        <end position="83"/>
    </location>
</feature>
<keyword evidence="8" id="KW-0496">Mitochondrion</keyword>
<dbReference type="AlphaFoldDB" id="A0A0U5G1J2"/>
<keyword evidence="3 8" id="KW-0472">Membrane</keyword>
<proteinExistence type="inferred from homology"/>
<comment type="subcellular location">
    <subcellularLocation>
        <location evidence="1 8">Mitochondrion inner membrane</location>
        <topology evidence="1 8">Peripheral membrane protein</topology>
        <orientation evidence="1 8">Intermembrane side</orientation>
    </subcellularLocation>
</comment>
<sequence length="88" mass="10077">MDQTLDISKLSEADKKELTQFLQNESQKSAIQQNVHHIADTCWKKCITSKISSGRLDKTEEACASNCVDRWMDTNLAVLKHLETLQRQ</sequence>